<feature type="domain" description="Phosphatidic acid phosphatase type 2/haloperoxidase" evidence="2">
    <location>
        <begin position="117"/>
        <end position="231"/>
    </location>
</feature>
<feature type="transmembrane region" description="Helical" evidence="1">
    <location>
        <begin position="158"/>
        <end position="178"/>
    </location>
</feature>
<dbReference type="PANTHER" id="PTHR14969">
    <property type="entry name" value="SPHINGOSINE-1-PHOSPHATE PHOSPHOHYDROLASE"/>
    <property type="match status" value="1"/>
</dbReference>
<keyword evidence="1" id="KW-0812">Transmembrane</keyword>
<dbReference type="Gene3D" id="1.20.144.10">
    <property type="entry name" value="Phosphatidic acid phosphatase type 2/haloperoxidase"/>
    <property type="match status" value="1"/>
</dbReference>
<dbReference type="Proteomes" id="UP001595685">
    <property type="component" value="Unassembled WGS sequence"/>
</dbReference>
<evidence type="ECO:0000313" key="4">
    <source>
        <dbReference type="Proteomes" id="UP001595685"/>
    </source>
</evidence>
<keyword evidence="1" id="KW-1133">Transmembrane helix</keyword>
<evidence type="ECO:0000259" key="2">
    <source>
        <dbReference type="SMART" id="SM00014"/>
    </source>
</evidence>
<dbReference type="SUPFAM" id="SSF48317">
    <property type="entry name" value="Acid phosphatase/Vanadium-dependent haloperoxidase"/>
    <property type="match status" value="1"/>
</dbReference>
<dbReference type="CDD" id="cd03392">
    <property type="entry name" value="PAP2_like_2"/>
    <property type="match status" value="1"/>
</dbReference>
<dbReference type="EMBL" id="JBHRWW010000018">
    <property type="protein sequence ID" value="MFC3690225.1"/>
    <property type="molecule type" value="Genomic_DNA"/>
</dbReference>
<feature type="transmembrane region" description="Helical" evidence="1">
    <location>
        <begin position="28"/>
        <end position="48"/>
    </location>
</feature>
<keyword evidence="1" id="KW-0472">Membrane</keyword>
<dbReference type="InterPro" id="IPR036938">
    <property type="entry name" value="PAP2/HPO_sf"/>
</dbReference>
<comment type="caution">
    <text evidence="3">The sequence shown here is derived from an EMBL/GenBank/DDBJ whole genome shotgun (WGS) entry which is preliminary data.</text>
</comment>
<evidence type="ECO:0000313" key="3">
    <source>
        <dbReference type="EMBL" id="MFC3690225.1"/>
    </source>
</evidence>
<protein>
    <submittedName>
        <fullName evidence="3">Phosphatase PAP2 family protein</fullName>
    </submittedName>
</protein>
<feature type="transmembrane region" description="Helical" evidence="1">
    <location>
        <begin position="94"/>
        <end position="111"/>
    </location>
</feature>
<dbReference type="PANTHER" id="PTHR14969:SF13">
    <property type="entry name" value="AT30094P"/>
    <property type="match status" value="1"/>
</dbReference>
<feature type="transmembrane region" description="Helical" evidence="1">
    <location>
        <begin position="185"/>
        <end position="204"/>
    </location>
</feature>
<sequence>MSDQVRLPTPQETARGWARVGSVLRTHWSLVLLLVVAAAVLSLSVAGVDEVYESVVDREDLATLDQPALDAALEQRSPGLDRAVTVYTDLGGTTWAPVLTTLLVVGLALLWRSWTPVVLMVAATAGSLAMTSVGKVVVGRERPPTDLAVPPFETSPAFPSGHALNATVIAGVLAYLVWLRVRSPWLRALVVLMALSHAVLMGLSRVFLGHHWLTDVMVAWCLGLGWLVVVVTVHQLLLRRVGHDDAGRGADATAAR</sequence>
<dbReference type="Pfam" id="PF01569">
    <property type="entry name" value="PAP2"/>
    <property type="match status" value="1"/>
</dbReference>
<organism evidence="3 4">
    <name type="scientific">Aquipuribacter hungaricus</name>
    <dbReference type="NCBI Taxonomy" id="545624"/>
    <lineage>
        <taxon>Bacteria</taxon>
        <taxon>Bacillati</taxon>
        <taxon>Actinomycetota</taxon>
        <taxon>Actinomycetes</taxon>
        <taxon>Micrococcales</taxon>
        <taxon>Intrasporangiaceae</taxon>
        <taxon>Aquipuribacter</taxon>
    </lineage>
</organism>
<proteinExistence type="predicted"/>
<keyword evidence="4" id="KW-1185">Reference proteome</keyword>
<name>A0ABV7WKN8_9MICO</name>
<evidence type="ECO:0000256" key="1">
    <source>
        <dbReference type="SAM" id="Phobius"/>
    </source>
</evidence>
<reference evidence="4" key="1">
    <citation type="journal article" date="2019" name="Int. J. Syst. Evol. Microbiol.">
        <title>The Global Catalogue of Microorganisms (GCM) 10K type strain sequencing project: providing services to taxonomists for standard genome sequencing and annotation.</title>
        <authorList>
            <consortium name="The Broad Institute Genomics Platform"/>
            <consortium name="The Broad Institute Genome Sequencing Center for Infectious Disease"/>
            <person name="Wu L."/>
            <person name="Ma J."/>
        </authorList>
    </citation>
    <scope>NUCLEOTIDE SEQUENCE [LARGE SCALE GENOMIC DNA]</scope>
    <source>
        <strain evidence="4">NCAIM B.02333</strain>
    </source>
</reference>
<dbReference type="SMART" id="SM00014">
    <property type="entry name" value="acidPPc"/>
    <property type="match status" value="1"/>
</dbReference>
<dbReference type="RefSeq" id="WP_340294831.1">
    <property type="nucleotide sequence ID" value="NZ_JBBEOI010000185.1"/>
</dbReference>
<feature type="transmembrane region" description="Helical" evidence="1">
    <location>
        <begin position="216"/>
        <end position="238"/>
    </location>
</feature>
<accession>A0ABV7WKN8</accession>
<gene>
    <name evidence="3" type="ORF">ACFOLH_17905</name>
</gene>
<feature type="transmembrane region" description="Helical" evidence="1">
    <location>
        <begin position="118"/>
        <end position="138"/>
    </location>
</feature>
<dbReference type="InterPro" id="IPR000326">
    <property type="entry name" value="PAP2/HPO"/>
</dbReference>